<dbReference type="EMBL" id="JBEPMU010000004">
    <property type="protein sequence ID" value="MET3653280.1"/>
    <property type="molecule type" value="Genomic_DNA"/>
</dbReference>
<evidence type="ECO:0008006" key="5">
    <source>
        <dbReference type="Google" id="ProtNLM"/>
    </source>
</evidence>
<feature type="compositionally biased region" description="Low complexity" evidence="1">
    <location>
        <begin position="150"/>
        <end position="161"/>
    </location>
</feature>
<protein>
    <recommendedName>
        <fullName evidence="5">PXPV repeat-containing protein</fullName>
    </recommendedName>
</protein>
<comment type="caution">
    <text evidence="3">The sequence shown here is derived from an EMBL/GenBank/DDBJ whole genome shotgun (WGS) entry which is preliminary data.</text>
</comment>
<evidence type="ECO:0000313" key="3">
    <source>
        <dbReference type="EMBL" id="MET3653280.1"/>
    </source>
</evidence>
<name>A0ABV2JWS5_9GAMM</name>
<keyword evidence="2" id="KW-0732">Signal</keyword>
<feature type="signal peptide" evidence="2">
    <location>
        <begin position="1"/>
        <end position="28"/>
    </location>
</feature>
<dbReference type="RefSeq" id="WP_354014668.1">
    <property type="nucleotide sequence ID" value="NZ_JBEPMU010000004.1"/>
</dbReference>
<sequence>MKRFVLAQRVVLGLAVAATAAAPMAASARDGWGHDGGYGRGHGDWHRDRGDWHRGGGYYGGGYYGGGHHGGHGNAGAWIAGAIAVAAVAGIVQQATAPAPVYYQPAPTYYQPATTYYQQPPTVVYRQSAPVVYQQPPQDDGQVIYEQPTGGYQNGYQDDGY</sequence>
<gene>
    <name evidence="3" type="ORF">ABIC75_003016</name>
</gene>
<evidence type="ECO:0000313" key="4">
    <source>
        <dbReference type="Proteomes" id="UP001549184"/>
    </source>
</evidence>
<accession>A0ABV2JWS5</accession>
<dbReference type="Proteomes" id="UP001549184">
    <property type="component" value="Unassembled WGS sequence"/>
</dbReference>
<reference evidence="3 4" key="1">
    <citation type="submission" date="2024-06" db="EMBL/GenBank/DDBJ databases">
        <title>Sorghum-associated microbial communities from plants grown in Nebraska, USA.</title>
        <authorList>
            <person name="Schachtman D."/>
        </authorList>
    </citation>
    <scope>NUCLEOTIDE SEQUENCE [LARGE SCALE GENOMIC DNA]</scope>
    <source>
        <strain evidence="3 4">1073</strain>
    </source>
</reference>
<evidence type="ECO:0000256" key="2">
    <source>
        <dbReference type="SAM" id="SignalP"/>
    </source>
</evidence>
<organism evidence="3 4">
    <name type="scientific">Dyella japonica</name>
    <dbReference type="NCBI Taxonomy" id="231455"/>
    <lineage>
        <taxon>Bacteria</taxon>
        <taxon>Pseudomonadati</taxon>
        <taxon>Pseudomonadota</taxon>
        <taxon>Gammaproteobacteria</taxon>
        <taxon>Lysobacterales</taxon>
        <taxon>Rhodanobacteraceae</taxon>
        <taxon>Dyella</taxon>
    </lineage>
</organism>
<keyword evidence="4" id="KW-1185">Reference proteome</keyword>
<feature type="chain" id="PRO_5046239304" description="PXPV repeat-containing protein" evidence="2">
    <location>
        <begin position="29"/>
        <end position="161"/>
    </location>
</feature>
<proteinExistence type="predicted"/>
<feature type="region of interest" description="Disordered" evidence="1">
    <location>
        <begin position="136"/>
        <end position="161"/>
    </location>
</feature>
<evidence type="ECO:0000256" key="1">
    <source>
        <dbReference type="SAM" id="MobiDB-lite"/>
    </source>
</evidence>